<evidence type="ECO:0000256" key="3">
    <source>
        <dbReference type="ARBA" id="ARBA00022692"/>
    </source>
</evidence>
<evidence type="ECO:0000256" key="7">
    <source>
        <dbReference type="ARBA" id="ARBA00023235"/>
    </source>
</evidence>
<dbReference type="OrthoDB" id="3402548at2"/>
<feature type="transmembrane region" description="Helical" evidence="8">
    <location>
        <begin position="6"/>
        <end position="22"/>
    </location>
</feature>
<evidence type="ECO:0000313" key="11">
    <source>
        <dbReference type="Proteomes" id="UP000179627"/>
    </source>
</evidence>
<evidence type="ECO:0000256" key="8">
    <source>
        <dbReference type="SAM" id="Phobius"/>
    </source>
</evidence>
<proteinExistence type="predicted"/>
<dbReference type="GO" id="GO:0045436">
    <property type="term" value="F:lycopene beta cyclase activity"/>
    <property type="evidence" value="ECO:0007669"/>
    <property type="project" value="UniProtKB-ARBA"/>
</dbReference>
<feature type="transmembrane region" description="Helical" evidence="8">
    <location>
        <begin position="76"/>
        <end position="95"/>
    </location>
</feature>
<dbReference type="GO" id="GO:0016020">
    <property type="term" value="C:membrane"/>
    <property type="evidence" value="ECO:0007669"/>
    <property type="project" value="UniProtKB-SubCell"/>
</dbReference>
<comment type="pathway">
    <text evidence="2">Carotenoid biosynthesis.</text>
</comment>
<reference evidence="11" key="1">
    <citation type="submission" date="2016-07" db="EMBL/GenBank/DDBJ databases">
        <title>Sequence Frankia sp. strain CcI1.17.</title>
        <authorList>
            <person name="Ghodhbane-Gtari F."/>
            <person name="Swanson E."/>
            <person name="Gueddou A."/>
            <person name="Morris K."/>
            <person name="Hezbri K."/>
            <person name="Ktari A."/>
            <person name="Nouioui I."/>
            <person name="Abebe-Akele F."/>
            <person name="Simpson S."/>
            <person name="Thomas K."/>
            <person name="Gtari M."/>
            <person name="Tisa L.S."/>
            <person name="Hurst S."/>
        </authorList>
    </citation>
    <scope>NUCLEOTIDE SEQUENCE [LARGE SCALE GENOMIC DNA]</scope>
    <source>
        <strain evidence="11">Cc1.17</strain>
    </source>
</reference>
<keyword evidence="3 8" id="KW-0812">Transmembrane</keyword>
<keyword evidence="6 8" id="KW-0472">Membrane</keyword>
<dbReference type="NCBIfam" id="TIGR03462">
    <property type="entry name" value="CarR_dom_SF"/>
    <property type="match status" value="1"/>
</dbReference>
<sequence length="100" mass="11485">MSYTVLAVAGVGVTLALDLWILRTRLVTRRLFWTSYAIIVFFQLVTNGILTGFDIVRYDPDTITGLRLVHAPVEDLLFGFAMVTQTLVWWIWWGVRHGNE</sequence>
<keyword evidence="7" id="KW-0413">Isomerase</keyword>
<dbReference type="Proteomes" id="UP000179627">
    <property type="component" value="Unassembled WGS sequence"/>
</dbReference>
<dbReference type="Pfam" id="PF18916">
    <property type="entry name" value="Lycopene_cyc"/>
    <property type="match status" value="1"/>
</dbReference>
<evidence type="ECO:0000256" key="2">
    <source>
        <dbReference type="ARBA" id="ARBA00004829"/>
    </source>
</evidence>
<feature type="transmembrane region" description="Helical" evidence="8">
    <location>
        <begin position="34"/>
        <end position="56"/>
    </location>
</feature>
<dbReference type="RefSeq" id="WP_071085828.1">
    <property type="nucleotide sequence ID" value="NZ_MBLM01000123.1"/>
</dbReference>
<accession>A0A1S1QMC7</accession>
<dbReference type="GO" id="GO:0016872">
    <property type="term" value="F:intramolecular lyase activity"/>
    <property type="evidence" value="ECO:0007669"/>
    <property type="project" value="InterPro"/>
</dbReference>
<evidence type="ECO:0000256" key="5">
    <source>
        <dbReference type="ARBA" id="ARBA00022989"/>
    </source>
</evidence>
<evidence type="ECO:0000313" key="10">
    <source>
        <dbReference type="EMBL" id="OHV35120.1"/>
    </source>
</evidence>
<evidence type="ECO:0000259" key="9">
    <source>
        <dbReference type="Pfam" id="PF18916"/>
    </source>
</evidence>
<name>A0A1S1QMC7_9ACTN</name>
<keyword evidence="4" id="KW-0125">Carotenoid biosynthesis</keyword>
<dbReference type="EMBL" id="MBLM01000123">
    <property type="protein sequence ID" value="OHV35120.1"/>
    <property type="molecule type" value="Genomic_DNA"/>
</dbReference>
<keyword evidence="5 8" id="KW-1133">Transmembrane helix</keyword>
<dbReference type="AlphaFoldDB" id="A0A1S1QMC7"/>
<comment type="subcellular location">
    <subcellularLocation>
        <location evidence="1">Membrane</location>
        <topology evidence="1">Multi-pass membrane protein</topology>
    </subcellularLocation>
</comment>
<evidence type="ECO:0000256" key="4">
    <source>
        <dbReference type="ARBA" id="ARBA00022746"/>
    </source>
</evidence>
<feature type="domain" description="Lycopene cyclase" evidence="9">
    <location>
        <begin position="3"/>
        <end position="85"/>
    </location>
</feature>
<evidence type="ECO:0000256" key="6">
    <source>
        <dbReference type="ARBA" id="ARBA00023136"/>
    </source>
</evidence>
<dbReference type="GO" id="GO:0016117">
    <property type="term" value="P:carotenoid biosynthetic process"/>
    <property type="evidence" value="ECO:0007669"/>
    <property type="project" value="UniProtKB-KW"/>
</dbReference>
<organism evidence="10 11">
    <name type="scientific">Parafrankia colletiae</name>
    <dbReference type="NCBI Taxonomy" id="573497"/>
    <lineage>
        <taxon>Bacteria</taxon>
        <taxon>Bacillati</taxon>
        <taxon>Actinomycetota</taxon>
        <taxon>Actinomycetes</taxon>
        <taxon>Frankiales</taxon>
        <taxon>Frankiaceae</taxon>
        <taxon>Parafrankia</taxon>
    </lineage>
</organism>
<evidence type="ECO:0000256" key="1">
    <source>
        <dbReference type="ARBA" id="ARBA00004141"/>
    </source>
</evidence>
<keyword evidence="11" id="KW-1185">Reference proteome</keyword>
<protein>
    <submittedName>
        <fullName evidence="10">Lycopene cyclase</fullName>
    </submittedName>
</protein>
<comment type="caution">
    <text evidence="10">The sequence shown here is derived from an EMBL/GenBank/DDBJ whole genome shotgun (WGS) entry which is preliminary data.</text>
</comment>
<dbReference type="InterPro" id="IPR017825">
    <property type="entry name" value="Lycopene_cyclase_dom"/>
</dbReference>
<gene>
    <name evidence="10" type="ORF">CC117_20335</name>
</gene>